<dbReference type="GO" id="GO:0006508">
    <property type="term" value="P:proteolysis"/>
    <property type="evidence" value="ECO:0007669"/>
    <property type="project" value="UniProtKB-UniRule"/>
</dbReference>
<dbReference type="HAMAP" id="MF_00626">
    <property type="entry name" value="Germination_prot"/>
    <property type="match status" value="1"/>
</dbReference>
<dbReference type="GO" id="GO:0004222">
    <property type="term" value="F:metalloendopeptidase activity"/>
    <property type="evidence" value="ECO:0007669"/>
    <property type="project" value="UniProtKB-UniRule"/>
</dbReference>
<proteinExistence type="inferred from homology"/>
<dbReference type="EC" id="3.4.24.78" evidence="4"/>
<gene>
    <name evidence="4" type="primary">gpr</name>
    <name evidence="5" type="ORF">IAA83_06730</name>
</gene>
<evidence type="ECO:0000256" key="2">
    <source>
        <dbReference type="ARBA" id="ARBA00022801"/>
    </source>
</evidence>
<dbReference type="PIRSF" id="PIRSF019549">
    <property type="entry name" value="Peptidase_A25"/>
    <property type="match status" value="1"/>
</dbReference>
<feature type="propeptide" id="PRO_5039774417" evidence="4">
    <location>
        <begin position="1"/>
        <end position="9"/>
    </location>
</feature>
<accession>A0A9D1JUA7</accession>
<comment type="function">
    <text evidence="4">Initiates the rapid degradation of small, acid-soluble proteins during spore germination.</text>
</comment>
<comment type="similarity">
    <text evidence="4">Belongs to the peptidase A25 family.</text>
</comment>
<protein>
    <recommendedName>
        <fullName evidence="4">Germination protease</fullName>
        <ecNumber evidence="4">3.4.24.78</ecNumber>
    </recommendedName>
    <alternativeName>
        <fullName evidence="4">GPR endopeptidase</fullName>
    </alternativeName>
    <alternativeName>
        <fullName evidence="4">Germination proteinase</fullName>
    </alternativeName>
    <alternativeName>
        <fullName evidence="4">Spore protease</fullName>
    </alternativeName>
</protein>
<comment type="PTM">
    <text evidence="4">Autoproteolytically processed. The inactive tetrameric zymogen termed p46 autoprocesses to a smaller form termed p41, which is active only during spore germination.</text>
</comment>
<evidence type="ECO:0000256" key="4">
    <source>
        <dbReference type="HAMAP-Rule" id="MF_00626"/>
    </source>
</evidence>
<dbReference type="SUPFAM" id="SSF53163">
    <property type="entry name" value="HybD-like"/>
    <property type="match status" value="1"/>
</dbReference>
<keyword evidence="2 4" id="KW-0378">Hydrolase</keyword>
<dbReference type="InterPro" id="IPR005080">
    <property type="entry name" value="Peptidase_A25"/>
</dbReference>
<comment type="catalytic activity">
    <reaction evidence="4">
        <text>Endopeptidase action with P4 Glu or Asp, P1 preferably Glu &gt; Asp, P1' hydrophobic and P2' Ala.</text>
        <dbReference type="EC" id="3.4.24.78"/>
    </reaction>
</comment>
<keyword evidence="3 4" id="KW-0865">Zymogen</keyword>
<reference evidence="5" key="1">
    <citation type="submission" date="2020-10" db="EMBL/GenBank/DDBJ databases">
        <authorList>
            <person name="Gilroy R."/>
        </authorList>
    </citation>
    <scope>NUCLEOTIDE SEQUENCE</scope>
    <source>
        <strain evidence="5">ChiBcec16-1751</strain>
    </source>
</reference>
<organism evidence="5 6">
    <name type="scientific">Candidatus Avoscillospira avistercoris</name>
    <dbReference type="NCBI Taxonomy" id="2840707"/>
    <lineage>
        <taxon>Bacteria</taxon>
        <taxon>Bacillati</taxon>
        <taxon>Bacillota</taxon>
        <taxon>Clostridia</taxon>
        <taxon>Eubacteriales</taxon>
        <taxon>Oscillospiraceae</taxon>
        <taxon>Oscillospiraceae incertae sedis</taxon>
        <taxon>Candidatus Avoscillospira</taxon>
    </lineage>
</organism>
<evidence type="ECO:0000256" key="1">
    <source>
        <dbReference type="ARBA" id="ARBA00022670"/>
    </source>
</evidence>
<evidence type="ECO:0000256" key="3">
    <source>
        <dbReference type="ARBA" id="ARBA00023145"/>
    </source>
</evidence>
<dbReference type="GO" id="GO:0009847">
    <property type="term" value="P:spore germination"/>
    <property type="evidence" value="ECO:0007669"/>
    <property type="project" value="UniProtKB-UniRule"/>
</dbReference>
<name>A0A9D1JUA7_9FIRM</name>
<dbReference type="Gene3D" id="3.40.50.1450">
    <property type="entry name" value="HybD-like"/>
    <property type="match status" value="1"/>
</dbReference>
<comment type="subunit">
    <text evidence="4">Homotetramer.</text>
</comment>
<dbReference type="Pfam" id="PF03418">
    <property type="entry name" value="Peptidase_A25"/>
    <property type="match status" value="1"/>
</dbReference>
<dbReference type="EMBL" id="DVJJ01000101">
    <property type="protein sequence ID" value="HIS65049.1"/>
    <property type="molecule type" value="Genomic_DNA"/>
</dbReference>
<evidence type="ECO:0000313" key="5">
    <source>
        <dbReference type="EMBL" id="HIS65049.1"/>
    </source>
</evidence>
<sequence>MNWNQIRTDLALEAKELWEQDPSHTTELRGVLARETKQKGVIVNTVQILDEEGEQQLGKPVGTYVTLDLVDYGKKERDSLRWAAQVLARQLRSLLPLKKGQSVLVAGLGNEAVTPDAIGPKVVRQLVVTRHLVERMPTLFGAYRPVSAIAPNVLGLTGLESAEVVGGVVDRAGPDCMIVVDALAASDLRRVCRTVQLADTGITPGSGVQNGRAAFNQDRFGIPVIAVGVPTVAHVPTVARLYDETLDQDGVDKLTGGQSMVITPQDMDAQVERLSKLVAWGINLALQESMDLEDIAFFVE</sequence>
<dbReference type="InterPro" id="IPR023430">
    <property type="entry name" value="Pept_HybD-like_dom_sf"/>
</dbReference>
<reference evidence="5" key="2">
    <citation type="journal article" date="2021" name="PeerJ">
        <title>Extensive microbial diversity within the chicken gut microbiome revealed by metagenomics and culture.</title>
        <authorList>
            <person name="Gilroy R."/>
            <person name="Ravi A."/>
            <person name="Getino M."/>
            <person name="Pursley I."/>
            <person name="Horton D.L."/>
            <person name="Alikhan N.F."/>
            <person name="Baker D."/>
            <person name="Gharbi K."/>
            <person name="Hall N."/>
            <person name="Watson M."/>
            <person name="Adriaenssens E.M."/>
            <person name="Foster-Nyarko E."/>
            <person name="Jarju S."/>
            <person name="Secka A."/>
            <person name="Antonio M."/>
            <person name="Oren A."/>
            <person name="Chaudhuri R.R."/>
            <person name="La Ragione R."/>
            <person name="Hildebrand F."/>
            <person name="Pallen M.J."/>
        </authorList>
    </citation>
    <scope>NUCLEOTIDE SEQUENCE</scope>
    <source>
        <strain evidence="5">ChiBcec16-1751</strain>
    </source>
</reference>
<dbReference type="Proteomes" id="UP000886741">
    <property type="component" value="Unassembled WGS sequence"/>
</dbReference>
<comment type="caution">
    <text evidence="5">The sequence shown here is derived from an EMBL/GenBank/DDBJ whole genome shotgun (WGS) entry which is preliminary data.</text>
</comment>
<dbReference type="AlphaFoldDB" id="A0A9D1JUA7"/>
<dbReference type="NCBIfam" id="TIGR01441">
    <property type="entry name" value="GPR"/>
    <property type="match status" value="1"/>
</dbReference>
<evidence type="ECO:0000313" key="6">
    <source>
        <dbReference type="Proteomes" id="UP000886741"/>
    </source>
</evidence>
<feature type="chain" id="PRO_5039774416" description="Germination protease" evidence="4">
    <location>
        <begin position="10"/>
        <end position="300"/>
    </location>
</feature>
<keyword evidence="1 4" id="KW-0645">Protease</keyword>